<proteinExistence type="predicted"/>
<evidence type="ECO:0000313" key="2">
    <source>
        <dbReference type="EMBL" id="OLY78228.1"/>
    </source>
</evidence>
<dbReference type="AlphaFoldDB" id="A0A1R0GMY1"/>
<feature type="compositionally biased region" description="Basic and acidic residues" evidence="1">
    <location>
        <begin position="349"/>
        <end position="358"/>
    </location>
</feature>
<gene>
    <name evidence="2" type="ORF">AYI68_g7728</name>
</gene>
<feature type="compositionally biased region" description="Polar residues" evidence="1">
    <location>
        <begin position="519"/>
        <end position="534"/>
    </location>
</feature>
<feature type="region of interest" description="Disordered" evidence="1">
    <location>
        <begin position="267"/>
        <end position="358"/>
    </location>
</feature>
<feature type="compositionally biased region" description="Basic and acidic residues" evidence="1">
    <location>
        <begin position="111"/>
        <end position="121"/>
    </location>
</feature>
<sequence length="793" mass="88849">MLIQDSMSPESDIQVKPRSGSKTSNSFMDAYKVFSSDSKIPTSPPSQKKPLNSEPFISIGEKVGNFENLAGKKFVSERIFPKADSKYSKSESQTPKAETLSAKLEIQSSIKDLHTSSRENRNSIAENQLSLMVSQNSKLDTYTSRPETHSSDSKSVPPQIEPQISEIEIHNTDMALQNATDSFIESKTSLSPQSLNPESELEVPSAKITDIIPKAHEIQTHSNKPISSSEQGGFPESVVLSDKHTNVDNLNQSFESLTSNIEIALAKIPSSKSSSPKNKSSHKSSKVLSKKTSRFRRRDSKRLSHIKKSTMGKSSDSDHINERRSSSRSVSKSPSPKSLSPVPSSLNTIEKKPTREEKVYKRDDRAVKLNLNLFRSHDVSSILRTKPTNLKFSEFRNTHYEQSTPDDKSYLSGIQPTNSAPTSASLHSKPEFQIKPKVYQARPIFSNIPTDEPKLESRIKEINMKNRIYNNNNNNPPQNRPGTSYSSIKQEPRIPDTKTSFNRYQKGSLKDQPIPEDSSLINSTPTTRNYNPDSQTRVLNHIHITNQSMINIRNDYSDSFSRSTINQNGLSSEKDLSNRNSELLTSWEDKSSIKKINRIEIRKPPKKKPVKPKELKRISNLDSLFSDIALDSIEINPNLTTSIAETVSKTQETISELDNELEKIESYVSINDSLISTESNSGIRKNAENIQAPPKINEFSLDGTKKSKQTIVVDYSPNLVTHIEERSQSELGPSMLNNRAVNNILDSNTRKNILRNSSTVEASPEISNMLAKKKPSFSFRSLIGLKKKKSSLR</sequence>
<dbReference type="EMBL" id="LSSL01006936">
    <property type="protein sequence ID" value="OLY78228.1"/>
    <property type="molecule type" value="Genomic_DNA"/>
</dbReference>
<feature type="compositionally biased region" description="Low complexity" evidence="1">
    <location>
        <begin position="327"/>
        <end position="346"/>
    </location>
</feature>
<feature type="compositionally biased region" description="Low complexity" evidence="1">
    <location>
        <begin position="470"/>
        <end position="481"/>
    </location>
</feature>
<dbReference type="Proteomes" id="UP000187455">
    <property type="component" value="Unassembled WGS sequence"/>
</dbReference>
<evidence type="ECO:0000313" key="3">
    <source>
        <dbReference type="Proteomes" id="UP000187455"/>
    </source>
</evidence>
<name>A0A1R0GMY1_9FUNG</name>
<feature type="region of interest" description="Disordered" evidence="1">
    <location>
        <begin position="1"/>
        <end position="26"/>
    </location>
</feature>
<reference evidence="2 3" key="1">
    <citation type="journal article" date="2016" name="Mol. Biol. Evol.">
        <title>Genome-Wide Survey of Gut Fungi (Harpellales) Reveals the First Horizontally Transferred Ubiquitin Gene from a Mosquito Host.</title>
        <authorList>
            <person name="Wang Y."/>
            <person name="White M.M."/>
            <person name="Kvist S."/>
            <person name="Moncalvo J.M."/>
        </authorList>
    </citation>
    <scope>NUCLEOTIDE SEQUENCE [LARGE SCALE GENOMIC DNA]</scope>
    <source>
        <strain evidence="2 3">ALG-7-W6</strain>
    </source>
</reference>
<feature type="compositionally biased region" description="Polar residues" evidence="1">
    <location>
        <begin position="412"/>
        <end position="426"/>
    </location>
</feature>
<feature type="compositionally biased region" description="Basic and acidic residues" evidence="1">
    <location>
        <begin position="315"/>
        <end position="325"/>
    </location>
</feature>
<feature type="compositionally biased region" description="Polar residues" evidence="1">
    <location>
        <begin position="1"/>
        <end position="11"/>
    </location>
</feature>
<organism evidence="2 3">
    <name type="scientific">Smittium mucronatum</name>
    <dbReference type="NCBI Taxonomy" id="133383"/>
    <lineage>
        <taxon>Eukaryota</taxon>
        <taxon>Fungi</taxon>
        <taxon>Fungi incertae sedis</taxon>
        <taxon>Zoopagomycota</taxon>
        <taxon>Kickxellomycotina</taxon>
        <taxon>Harpellomycetes</taxon>
        <taxon>Harpellales</taxon>
        <taxon>Legeriomycetaceae</taxon>
        <taxon>Smittium</taxon>
    </lineage>
</organism>
<protein>
    <submittedName>
        <fullName evidence="2">Uncharacterized protein</fullName>
    </submittedName>
</protein>
<feature type="compositionally biased region" description="Polar residues" evidence="1">
    <location>
        <begin position="122"/>
        <end position="145"/>
    </location>
</feature>
<feature type="region of interest" description="Disordered" evidence="1">
    <location>
        <begin position="467"/>
        <end position="534"/>
    </location>
</feature>
<feature type="compositionally biased region" description="Polar residues" evidence="1">
    <location>
        <begin position="174"/>
        <end position="197"/>
    </location>
</feature>
<feature type="region of interest" description="Disordered" evidence="1">
    <location>
        <begin position="401"/>
        <end position="427"/>
    </location>
</feature>
<comment type="caution">
    <text evidence="2">The sequence shown here is derived from an EMBL/GenBank/DDBJ whole genome shotgun (WGS) entry which is preliminary data.</text>
</comment>
<keyword evidence="3" id="KW-1185">Reference proteome</keyword>
<accession>A0A1R0GMY1</accession>
<feature type="compositionally biased region" description="Low complexity" evidence="1">
    <location>
        <begin position="157"/>
        <end position="166"/>
    </location>
</feature>
<feature type="compositionally biased region" description="Polar residues" evidence="1">
    <location>
        <begin position="220"/>
        <end position="231"/>
    </location>
</feature>
<dbReference type="OrthoDB" id="5658411at2759"/>
<feature type="region of interest" description="Disordered" evidence="1">
    <location>
        <begin position="111"/>
        <end position="240"/>
    </location>
</feature>
<feature type="compositionally biased region" description="Basic residues" evidence="1">
    <location>
        <begin position="279"/>
        <end position="310"/>
    </location>
</feature>
<evidence type="ECO:0000256" key="1">
    <source>
        <dbReference type="SAM" id="MobiDB-lite"/>
    </source>
</evidence>